<accession>A0ABR4PPT5</accession>
<proteinExistence type="predicted"/>
<dbReference type="EMBL" id="JBFCZG010000002">
    <property type="protein sequence ID" value="KAL3425372.1"/>
    <property type="molecule type" value="Genomic_DNA"/>
</dbReference>
<name>A0ABR4PPT5_9HELO</name>
<protein>
    <recommendedName>
        <fullName evidence="3">ASCH domain-containing protein</fullName>
    </recommendedName>
</protein>
<sequence length="150" mass="16707">MAPRSPPPPTDILISIHPQHVAHIVARTKNHEFRKYLIPTTVTRMWIYETAPTSAVQYCVVIPPGKPPGALAEDDLEGLKNRQFNDGDTLKPGGSGSRYAYKILELYRLETTFTLAGLKAKGWLKGPPQKYNFVPPEMLAELAPGLVRIF</sequence>
<evidence type="ECO:0000313" key="2">
    <source>
        <dbReference type="Proteomes" id="UP001629113"/>
    </source>
</evidence>
<gene>
    <name evidence="1" type="ORF">PVAG01_02163</name>
</gene>
<dbReference type="SUPFAM" id="SSF88697">
    <property type="entry name" value="PUA domain-like"/>
    <property type="match status" value="1"/>
</dbReference>
<dbReference type="Proteomes" id="UP001629113">
    <property type="component" value="Unassembled WGS sequence"/>
</dbReference>
<comment type="caution">
    <text evidence="1">The sequence shown here is derived from an EMBL/GenBank/DDBJ whole genome shotgun (WGS) entry which is preliminary data.</text>
</comment>
<dbReference type="InterPro" id="IPR015947">
    <property type="entry name" value="PUA-like_sf"/>
</dbReference>
<organism evidence="1 2">
    <name type="scientific">Phlyctema vagabunda</name>
    <dbReference type="NCBI Taxonomy" id="108571"/>
    <lineage>
        <taxon>Eukaryota</taxon>
        <taxon>Fungi</taxon>
        <taxon>Dikarya</taxon>
        <taxon>Ascomycota</taxon>
        <taxon>Pezizomycotina</taxon>
        <taxon>Leotiomycetes</taxon>
        <taxon>Helotiales</taxon>
        <taxon>Dermateaceae</taxon>
        <taxon>Phlyctema</taxon>
    </lineage>
</organism>
<evidence type="ECO:0000313" key="1">
    <source>
        <dbReference type="EMBL" id="KAL3425372.1"/>
    </source>
</evidence>
<evidence type="ECO:0008006" key="3">
    <source>
        <dbReference type="Google" id="ProtNLM"/>
    </source>
</evidence>
<keyword evidence="2" id="KW-1185">Reference proteome</keyword>
<reference evidence="1 2" key="1">
    <citation type="submission" date="2024-06" db="EMBL/GenBank/DDBJ databases">
        <title>Complete genome of Phlyctema vagabunda strain 19-DSS-EL-015.</title>
        <authorList>
            <person name="Fiorenzani C."/>
        </authorList>
    </citation>
    <scope>NUCLEOTIDE SEQUENCE [LARGE SCALE GENOMIC DNA]</scope>
    <source>
        <strain evidence="1 2">19-DSS-EL-015</strain>
    </source>
</reference>